<evidence type="ECO:0000313" key="3">
    <source>
        <dbReference type="EMBL" id="TCO23301.1"/>
    </source>
</evidence>
<evidence type="ECO:0000256" key="2">
    <source>
        <dbReference type="SAM" id="Phobius"/>
    </source>
</evidence>
<keyword evidence="2" id="KW-1133">Transmembrane helix</keyword>
<keyword evidence="2" id="KW-0472">Membrane</keyword>
<protein>
    <submittedName>
        <fullName evidence="3">Uncharacterized protein</fullName>
    </submittedName>
</protein>
<feature type="compositionally biased region" description="Gly residues" evidence="1">
    <location>
        <begin position="18"/>
        <end position="44"/>
    </location>
</feature>
<feature type="region of interest" description="Disordered" evidence="1">
    <location>
        <begin position="1"/>
        <end position="55"/>
    </location>
</feature>
<feature type="compositionally biased region" description="Pro residues" evidence="1">
    <location>
        <begin position="1"/>
        <end position="15"/>
    </location>
</feature>
<keyword evidence="2" id="KW-0812">Transmembrane</keyword>
<dbReference type="OrthoDB" id="3820919at2"/>
<feature type="region of interest" description="Disordered" evidence="1">
    <location>
        <begin position="84"/>
        <end position="105"/>
    </location>
</feature>
<proteinExistence type="predicted"/>
<organism evidence="3 4">
    <name type="scientific">Kribbella steppae</name>
    <dbReference type="NCBI Taxonomy" id="2512223"/>
    <lineage>
        <taxon>Bacteria</taxon>
        <taxon>Bacillati</taxon>
        <taxon>Actinomycetota</taxon>
        <taxon>Actinomycetes</taxon>
        <taxon>Propionibacteriales</taxon>
        <taxon>Kribbellaceae</taxon>
        <taxon>Kribbella</taxon>
    </lineage>
</organism>
<name>A0A4R2HC72_9ACTN</name>
<dbReference type="RefSeq" id="WP_132211910.1">
    <property type="nucleotide sequence ID" value="NZ_SLWN01000009.1"/>
</dbReference>
<reference evidence="3 4" key="1">
    <citation type="journal article" date="2015" name="Stand. Genomic Sci.">
        <title>Genomic Encyclopedia of Bacterial and Archaeal Type Strains, Phase III: the genomes of soil and plant-associated and newly described type strains.</title>
        <authorList>
            <person name="Whitman W.B."/>
            <person name="Woyke T."/>
            <person name="Klenk H.P."/>
            <person name="Zhou Y."/>
            <person name="Lilburn T.G."/>
            <person name="Beck B.J."/>
            <person name="De Vos P."/>
            <person name="Vandamme P."/>
            <person name="Eisen J.A."/>
            <person name="Garrity G."/>
            <person name="Hugenholtz P."/>
            <person name="Kyrpides N.C."/>
        </authorList>
    </citation>
    <scope>NUCLEOTIDE SEQUENCE [LARGE SCALE GENOMIC DNA]</scope>
    <source>
        <strain evidence="3 4">VKM Ac-2572</strain>
    </source>
</reference>
<comment type="caution">
    <text evidence="3">The sequence shown here is derived from an EMBL/GenBank/DDBJ whole genome shotgun (WGS) entry which is preliminary data.</text>
</comment>
<dbReference type="AlphaFoldDB" id="A0A4R2HC72"/>
<accession>A0A4R2HC72</accession>
<dbReference type="EMBL" id="SLWN01000009">
    <property type="protein sequence ID" value="TCO23301.1"/>
    <property type="molecule type" value="Genomic_DNA"/>
</dbReference>
<evidence type="ECO:0000313" key="4">
    <source>
        <dbReference type="Proteomes" id="UP000294508"/>
    </source>
</evidence>
<keyword evidence="4" id="KW-1185">Reference proteome</keyword>
<gene>
    <name evidence="3" type="ORF">EV652_109126</name>
</gene>
<evidence type="ECO:0000256" key="1">
    <source>
        <dbReference type="SAM" id="MobiDB-lite"/>
    </source>
</evidence>
<feature type="transmembrane region" description="Helical" evidence="2">
    <location>
        <begin position="60"/>
        <end position="81"/>
    </location>
</feature>
<sequence length="273" mass="28812">MSQQYGPPPGPPPAPSSGGWGPASGASGPGGSGPGGSGPGGWGTGPRQPQRPRKSNRSQLIIIGCAILAVVLVAVGVVLLVTGGGDEGEPVATDTPDPTGTMYTPPTPTKAVITKGPNDTGVEVGGGIWFTPAKGWLPDWDKSKGGKNYILQQFNRRGLIDGYYWVRQTELYDAKGFAEHLVDVESNSMKNVRISKGVVCKPANEAIKACYALSYSAYVKTSSGKLIPFKGFVTAYQDQFDKVTATDAGLEATVYKRRVNELIFMNNTLVKSF</sequence>
<feature type="compositionally biased region" description="Low complexity" evidence="1">
    <location>
        <begin position="93"/>
        <end position="104"/>
    </location>
</feature>
<dbReference type="Proteomes" id="UP000294508">
    <property type="component" value="Unassembled WGS sequence"/>
</dbReference>